<evidence type="ECO:0000313" key="14">
    <source>
        <dbReference type="EMBL" id="MDN4593003.1"/>
    </source>
</evidence>
<dbReference type="InterPro" id="IPR051676">
    <property type="entry name" value="UPF0053_domain"/>
</dbReference>
<dbReference type="Gene3D" id="3.30.465.10">
    <property type="match status" value="1"/>
</dbReference>
<keyword evidence="3" id="KW-1003">Cell membrane</keyword>
<evidence type="ECO:0000256" key="4">
    <source>
        <dbReference type="ARBA" id="ARBA00022692"/>
    </source>
</evidence>
<evidence type="ECO:0000256" key="2">
    <source>
        <dbReference type="ARBA" id="ARBA00006337"/>
    </source>
</evidence>
<evidence type="ECO:0000256" key="10">
    <source>
        <dbReference type="PROSITE-ProRule" id="PRU01193"/>
    </source>
</evidence>
<evidence type="ECO:0000256" key="6">
    <source>
        <dbReference type="ARBA" id="ARBA00022989"/>
    </source>
</evidence>
<feature type="transmembrane region" description="Helical" evidence="11">
    <location>
        <begin position="99"/>
        <end position="124"/>
    </location>
</feature>
<gene>
    <name evidence="14" type="ORF">NWF35_03645</name>
</gene>
<evidence type="ECO:0000256" key="11">
    <source>
        <dbReference type="SAM" id="Phobius"/>
    </source>
</evidence>
<evidence type="ECO:0000256" key="8">
    <source>
        <dbReference type="ARBA" id="ARBA00023136"/>
    </source>
</evidence>
<dbReference type="PROSITE" id="PS51846">
    <property type="entry name" value="CNNM"/>
    <property type="match status" value="1"/>
</dbReference>
<keyword evidence="15" id="KW-1185">Reference proteome</keyword>
<dbReference type="PANTHER" id="PTHR43099">
    <property type="entry name" value="UPF0053 PROTEIN YRKA"/>
    <property type="match status" value="1"/>
</dbReference>
<comment type="similarity">
    <text evidence="2">Belongs to the UPF0053 family.</text>
</comment>
<dbReference type="Gene3D" id="3.10.580.10">
    <property type="entry name" value="CBS-domain"/>
    <property type="match status" value="1"/>
</dbReference>
<feature type="domain" description="CNNM transmembrane" evidence="13">
    <location>
        <begin position="3"/>
        <end position="209"/>
    </location>
</feature>
<reference evidence="14" key="1">
    <citation type="submission" date="2022-08" db="EMBL/GenBank/DDBJ databases">
        <title>Polycladomyces zharkentsis sp. nov., a novel thermophilic CMC and starch-degrading bacterium isolated from a geothermal spring in Kazakhstan.</title>
        <authorList>
            <person name="Mashzhan A."/>
            <person name="Kistaubaeva A."/>
            <person name="Javier-Lopez R."/>
            <person name="Birkeland N.-K."/>
        </authorList>
    </citation>
    <scope>NUCLEOTIDE SEQUENCE</scope>
    <source>
        <strain evidence="14">KSR 13</strain>
    </source>
</reference>
<evidence type="ECO:0000256" key="5">
    <source>
        <dbReference type="ARBA" id="ARBA00022737"/>
    </source>
</evidence>
<evidence type="ECO:0000313" key="15">
    <source>
        <dbReference type="Proteomes" id="UP001174196"/>
    </source>
</evidence>
<name>A0ABT8IJN8_9BACL</name>
<evidence type="ECO:0000256" key="1">
    <source>
        <dbReference type="ARBA" id="ARBA00004651"/>
    </source>
</evidence>
<protein>
    <submittedName>
        <fullName evidence="14">Hemolysin family protein</fullName>
    </submittedName>
</protein>
<evidence type="ECO:0000256" key="3">
    <source>
        <dbReference type="ARBA" id="ARBA00022475"/>
    </source>
</evidence>
<dbReference type="InterPro" id="IPR036318">
    <property type="entry name" value="FAD-bd_PCMH-like_sf"/>
</dbReference>
<evidence type="ECO:0000259" key="13">
    <source>
        <dbReference type="PROSITE" id="PS51846"/>
    </source>
</evidence>
<dbReference type="SMART" id="SM01091">
    <property type="entry name" value="CorC_HlyC"/>
    <property type="match status" value="1"/>
</dbReference>
<dbReference type="InterPro" id="IPR046342">
    <property type="entry name" value="CBS_dom_sf"/>
</dbReference>
<sequence length="445" mass="50613">MGGVPGTIFNLFLVLFLVLLNGFFVAAEFAIVKVRSTQIAQLKDKRAKIAKKVLANLDPYLSATQLGITLASLGLGWIGEPAIAEMIEPALSYLGMPSWLIHTISFAIAFTIITFLHIILGEIAPKSLAIRRAKETTLWTASPLYAFYYVFKPFILLLNGAAIWILKLMGIKLTDHQQAHTEEEIRLLIEEIRLLISQSHKGGNFDETELDLFDNLFEFSDRRAREIMVPRVNMKVLYRDNTFEENWEIIRKTYHTRFPLCGADKDDIIGIIHIRDVYEQMINKQQPNLENLVRPAILVPETMELKDILRTLQKKRSEMAIVVDEFGGTSGLITTEDIIEEIFGEIQDEFDNEPPPIQKIGSETIIDSRLLIDEVNDLFGIAIEDPDNDTIGGWVFSQLDKIPMKGDQVVYDGWIFIVKEVEQRRVTRLLVKPDPNAKQEIESIS</sequence>
<dbReference type="InterPro" id="IPR044751">
    <property type="entry name" value="Ion_transp-like_CBS"/>
</dbReference>
<accession>A0ABT8IJN8</accession>
<feature type="transmembrane region" description="Helical" evidence="11">
    <location>
        <begin position="12"/>
        <end position="32"/>
    </location>
</feature>
<dbReference type="PROSITE" id="PS51371">
    <property type="entry name" value="CBS"/>
    <property type="match status" value="2"/>
</dbReference>
<dbReference type="CDD" id="cd04590">
    <property type="entry name" value="CBS_pair_CorC_HlyC_assoc"/>
    <property type="match status" value="1"/>
</dbReference>
<dbReference type="SUPFAM" id="SSF54631">
    <property type="entry name" value="CBS-domain pair"/>
    <property type="match status" value="1"/>
</dbReference>
<keyword evidence="8 10" id="KW-0472">Membrane</keyword>
<keyword evidence="4 10" id="KW-0812">Transmembrane</keyword>
<dbReference type="Proteomes" id="UP001174196">
    <property type="component" value="Unassembled WGS sequence"/>
</dbReference>
<dbReference type="Pfam" id="PF01595">
    <property type="entry name" value="CNNM"/>
    <property type="match status" value="1"/>
</dbReference>
<dbReference type="Pfam" id="PF00571">
    <property type="entry name" value="CBS"/>
    <property type="match status" value="2"/>
</dbReference>
<comment type="caution">
    <text evidence="14">The sequence shown here is derived from an EMBL/GenBank/DDBJ whole genome shotgun (WGS) entry which is preliminary data.</text>
</comment>
<evidence type="ECO:0000256" key="9">
    <source>
        <dbReference type="PROSITE-ProRule" id="PRU00703"/>
    </source>
</evidence>
<dbReference type="SUPFAM" id="SSF56176">
    <property type="entry name" value="FAD-binding/transporter-associated domain-like"/>
    <property type="match status" value="1"/>
</dbReference>
<feature type="domain" description="CBS" evidence="12">
    <location>
        <begin position="292"/>
        <end position="349"/>
    </location>
</feature>
<dbReference type="Pfam" id="PF03471">
    <property type="entry name" value="CorC_HlyC"/>
    <property type="match status" value="1"/>
</dbReference>
<dbReference type="InterPro" id="IPR005170">
    <property type="entry name" value="Transptr-assoc_dom"/>
</dbReference>
<feature type="transmembrane region" description="Helical" evidence="11">
    <location>
        <begin position="145"/>
        <end position="166"/>
    </location>
</feature>
<feature type="domain" description="CBS" evidence="12">
    <location>
        <begin position="228"/>
        <end position="288"/>
    </location>
</feature>
<keyword evidence="6 10" id="KW-1133">Transmembrane helix</keyword>
<keyword evidence="7 9" id="KW-0129">CBS domain</keyword>
<dbReference type="InterPro" id="IPR016169">
    <property type="entry name" value="FAD-bd_PCMH_sub2"/>
</dbReference>
<dbReference type="EMBL" id="JANRHH010000017">
    <property type="protein sequence ID" value="MDN4593003.1"/>
    <property type="molecule type" value="Genomic_DNA"/>
</dbReference>
<evidence type="ECO:0000256" key="7">
    <source>
        <dbReference type="ARBA" id="ARBA00023122"/>
    </source>
</evidence>
<evidence type="ECO:0000259" key="12">
    <source>
        <dbReference type="PROSITE" id="PS51371"/>
    </source>
</evidence>
<comment type="subcellular location">
    <subcellularLocation>
        <location evidence="1">Cell membrane</location>
        <topology evidence="1">Multi-pass membrane protein</topology>
    </subcellularLocation>
</comment>
<proteinExistence type="inferred from homology"/>
<dbReference type="PANTHER" id="PTHR43099:SF2">
    <property type="entry name" value="UPF0053 PROTEIN YRKA"/>
    <property type="match status" value="1"/>
</dbReference>
<keyword evidence="5" id="KW-0677">Repeat</keyword>
<dbReference type="InterPro" id="IPR002550">
    <property type="entry name" value="CNNM"/>
</dbReference>
<dbReference type="InterPro" id="IPR000644">
    <property type="entry name" value="CBS_dom"/>
</dbReference>
<organism evidence="14 15">
    <name type="scientific">Polycladomyces subterraneus</name>
    <dbReference type="NCBI Taxonomy" id="1016997"/>
    <lineage>
        <taxon>Bacteria</taxon>
        <taxon>Bacillati</taxon>
        <taxon>Bacillota</taxon>
        <taxon>Bacilli</taxon>
        <taxon>Bacillales</taxon>
        <taxon>Thermoactinomycetaceae</taxon>
        <taxon>Polycladomyces</taxon>
    </lineage>
</organism>
<feature type="transmembrane region" description="Helical" evidence="11">
    <location>
        <begin position="53"/>
        <end position="79"/>
    </location>
</feature>
<dbReference type="RefSeq" id="WP_301237714.1">
    <property type="nucleotide sequence ID" value="NZ_JANRHH010000017.1"/>
</dbReference>